<dbReference type="PANTHER" id="PTHR12110:SF41">
    <property type="entry name" value="INOSOSE DEHYDRATASE"/>
    <property type="match status" value="1"/>
</dbReference>
<dbReference type="InterPro" id="IPR050312">
    <property type="entry name" value="IolE/XylAMocC-like"/>
</dbReference>
<dbReference type="OrthoDB" id="9798407at2"/>
<evidence type="ECO:0000259" key="1">
    <source>
        <dbReference type="Pfam" id="PF01261"/>
    </source>
</evidence>
<dbReference type="eggNOG" id="COG1082">
    <property type="taxonomic scope" value="Bacteria"/>
</dbReference>
<dbReference type="EMBL" id="CP007128">
    <property type="protein sequence ID" value="AHG88673.1"/>
    <property type="molecule type" value="Genomic_DNA"/>
</dbReference>
<dbReference type="STRING" id="861299.J421_1136"/>
<dbReference type="PROSITE" id="PS51257">
    <property type="entry name" value="PROKAR_LIPOPROTEIN"/>
    <property type="match status" value="1"/>
</dbReference>
<dbReference type="Gene3D" id="3.20.20.150">
    <property type="entry name" value="Divalent-metal-dependent TIM barrel enzymes"/>
    <property type="match status" value="1"/>
</dbReference>
<dbReference type="PANTHER" id="PTHR12110">
    <property type="entry name" value="HYDROXYPYRUVATE ISOMERASE"/>
    <property type="match status" value="1"/>
</dbReference>
<keyword evidence="2" id="KW-0413">Isomerase</keyword>
<organism evidence="2 3">
    <name type="scientific">Gemmatirosa kalamazoonensis</name>
    <dbReference type="NCBI Taxonomy" id="861299"/>
    <lineage>
        <taxon>Bacteria</taxon>
        <taxon>Pseudomonadati</taxon>
        <taxon>Gemmatimonadota</taxon>
        <taxon>Gemmatimonadia</taxon>
        <taxon>Gemmatimonadales</taxon>
        <taxon>Gemmatimonadaceae</taxon>
        <taxon>Gemmatirosa</taxon>
    </lineage>
</organism>
<proteinExistence type="predicted"/>
<dbReference type="Proteomes" id="UP000019151">
    <property type="component" value="Chromosome"/>
</dbReference>
<feature type="domain" description="Xylose isomerase-like TIM barrel" evidence="1">
    <location>
        <begin position="57"/>
        <end position="258"/>
    </location>
</feature>
<dbReference type="InterPro" id="IPR036237">
    <property type="entry name" value="Xyl_isomerase-like_sf"/>
</dbReference>
<dbReference type="InterPro" id="IPR013022">
    <property type="entry name" value="Xyl_isomerase-like_TIM-brl"/>
</dbReference>
<name>W0RGZ5_9BACT</name>
<reference evidence="2 3" key="1">
    <citation type="journal article" date="2014" name="Genome Announc.">
        <title>Genome Sequence and Methylome of Soil Bacterium Gemmatirosa kalamazoonensis KBS708T, a Member of the Rarely Cultivated Gemmatimonadetes Phylum.</title>
        <authorList>
            <person name="Debruyn J.M."/>
            <person name="Radosevich M."/>
            <person name="Wommack K.E."/>
            <person name="Polson S.W."/>
            <person name="Hauser L.J."/>
            <person name="Fawaz M.N."/>
            <person name="Korlach J."/>
            <person name="Tsai Y.C."/>
        </authorList>
    </citation>
    <scope>NUCLEOTIDE SEQUENCE [LARGE SCALE GENOMIC DNA]</scope>
    <source>
        <strain evidence="2 3">KBS708</strain>
    </source>
</reference>
<dbReference type="KEGG" id="gba:J421_1136"/>
<accession>W0RGZ5</accession>
<dbReference type="FunCoup" id="W0RGZ5">
    <property type="interactions" value="35"/>
</dbReference>
<dbReference type="InParanoid" id="W0RGZ5"/>
<evidence type="ECO:0000313" key="3">
    <source>
        <dbReference type="Proteomes" id="UP000019151"/>
    </source>
</evidence>
<evidence type="ECO:0000313" key="2">
    <source>
        <dbReference type="EMBL" id="AHG88673.1"/>
    </source>
</evidence>
<gene>
    <name evidence="2" type="ORF">J421_1136</name>
</gene>
<dbReference type="SUPFAM" id="SSF51658">
    <property type="entry name" value="Xylose isomerase-like"/>
    <property type="match status" value="1"/>
</dbReference>
<dbReference type="Pfam" id="PF01261">
    <property type="entry name" value="AP_endonuc_2"/>
    <property type="match status" value="1"/>
</dbReference>
<dbReference type="AlphaFoldDB" id="W0RGZ5"/>
<dbReference type="HOGENOM" id="CLU_059523_1_0_0"/>
<protein>
    <submittedName>
        <fullName evidence="2">Xylose isomerase domain-containing protein TIM barrel</fullName>
    </submittedName>
</protein>
<dbReference type="RefSeq" id="WP_025410198.1">
    <property type="nucleotide sequence ID" value="NZ_CP007128.1"/>
</dbReference>
<dbReference type="GO" id="GO:0016853">
    <property type="term" value="F:isomerase activity"/>
    <property type="evidence" value="ECO:0007669"/>
    <property type="project" value="UniProtKB-KW"/>
</dbReference>
<keyword evidence="3" id="KW-1185">Reference proteome</keyword>
<sequence length="281" mass="30884">MHRRSFLAAAVGTLAAACAKRPRTAVERRPLPRIGPVGLQLYTVRTLMEKDMPGTLQQVAAIGYREVEFAGYFGRTPAEVRALLARVGLTSPSAHTPYELLVGNWQKALDDANAVGHQWVTIPWLAPEQRPTSVAGWQRLAATLARGAEQAHASGLRFAYHNHDFEIAQVEGVMPLEILLRETDPTRVDFEMDVYWVTKAGADAVSLLARHPGRFKMLHLKDATPAPQRAFADVGSGTIDWPAVLAQRATAGVEHVFVERDESPDPMASIRNSYAYLASLK</sequence>